<dbReference type="AlphaFoldDB" id="A0A2U8GN94"/>
<organism evidence="2 3">
    <name type="scientific">Parazoarcus communis</name>
    <dbReference type="NCBI Taxonomy" id="41977"/>
    <lineage>
        <taxon>Bacteria</taxon>
        <taxon>Pseudomonadati</taxon>
        <taxon>Pseudomonadota</taxon>
        <taxon>Betaproteobacteria</taxon>
        <taxon>Rhodocyclales</taxon>
        <taxon>Zoogloeaceae</taxon>
        <taxon>Parazoarcus</taxon>
    </lineage>
</organism>
<evidence type="ECO:0000259" key="1">
    <source>
        <dbReference type="SMART" id="SM00974"/>
    </source>
</evidence>
<dbReference type="Proteomes" id="UP000244930">
    <property type="component" value="Chromosome"/>
</dbReference>
<name>A0A2U8GN94_9RHOO</name>
<evidence type="ECO:0000313" key="3">
    <source>
        <dbReference type="Proteomes" id="UP000244930"/>
    </source>
</evidence>
<evidence type="ECO:0000313" key="2">
    <source>
        <dbReference type="EMBL" id="AWI75101.1"/>
    </source>
</evidence>
<protein>
    <recommendedName>
        <fullName evidence="1">Bacteriophage T5 Orf172 DNA-binding domain-containing protein</fullName>
    </recommendedName>
</protein>
<keyword evidence="3" id="KW-1185">Reference proteome</keyword>
<accession>A0A2U8GN94</accession>
<dbReference type="RefSeq" id="WP_108948809.1">
    <property type="nucleotide sequence ID" value="NZ_CP022187.1"/>
</dbReference>
<gene>
    <name evidence="2" type="ORF">CEW83_07615</name>
</gene>
<proteinExistence type="predicted"/>
<dbReference type="KEGG" id="acom:CEW83_07615"/>
<feature type="domain" description="Bacteriophage T5 Orf172 DNA-binding" evidence="1">
    <location>
        <begin position="24"/>
        <end position="103"/>
    </location>
</feature>
<sequence>MVLLKDWIGGREGWVYISRIQGVESLSDVYKVGMTKHDTPEKRIRSLSTAGLPGHHELVRAWPALEARSIEWNLHKVLKAYAWKKEFFKGIELDRLIELCDHEITVANEIIRGLFYEES</sequence>
<dbReference type="Pfam" id="PF13455">
    <property type="entry name" value="MUG113"/>
    <property type="match status" value="1"/>
</dbReference>
<dbReference type="InterPro" id="IPR018306">
    <property type="entry name" value="Phage_T5_Orf172_DNA-bd"/>
</dbReference>
<reference evidence="2 3" key="1">
    <citation type="submission" date="2017-06" db="EMBL/GenBank/DDBJ databases">
        <title>Azoarcus.</title>
        <authorList>
            <person name="Woo J.-H."/>
            <person name="Kim H.-S."/>
        </authorList>
    </citation>
    <scope>NUCLEOTIDE SEQUENCE [LARGE SCALE GENOMIC DNA]</scope>
    <source>
        <strain evidence="2 3">TSPY31</strain>
    </source>
</reference>
<dbReference type="SMART" id="SM00974">
    <property type="entry name" value="T5orf172"/>
    <property type="match status" value="1"/>
</dbReference>
<dbReference type="EMBL" id="CP022187">
    <property type="protein sequence ID" value="AWI75101.1"/>
    <property type="molecule type" value="Genomic_DNA"/>
</dbReference>